<proteinExistence type="predicted"/>
<keyword evidence="1" id="KW-1003">Cell membrane</keyword>
<protein>
    <submittedName>
        <fullName evidence="7">ORF_3; hypothetical orfA</fullName>
    </submittedName>
</protein>
<evidence type="ECO:0000256" key="3">
    <source>
        <dbReference type="ARBA" id="ARBA00022989"/>
    </source>
</evidence>
<evidence type="ECO:0000256" key="1">
    <source>
        <dbReference type="ARBA" id="ARBA00022475"/>
    </source>
</evidence>
<accession>Q8KN60</accession>
<evidence type="ECO:0000256" key="4">
    <source>
        <dbReference type="ARBA" id="ARBA00023136"/>
    </source>
</evidence>
<evidence type="ECO:0000256" key="2">
    <source>
        <dbReference type="ARBA" id="ARBA00022692"/>
    </source>
</evidence>
<keyword evidence="2 5" id="KW-0812">Transmembrane</keyword>
<evidence type="ECO:0000259" key="6">
    <source>
        <dbReference type="Pfam" id="PF06305"/>
    </source>
</evidence>
<dbReference type="AlphaFoldDB" id="Q8KN60"/>
<sequence length="93" mass="10139">MAIGVLLVALFMIVAVLENQQTTHLELFGLSSPEFPVVLYLALGFILGGVIGLLVSVPILARLHIQLRSTRDDLSRLRNGMDSRQLASGQPEK</sequence>
<organism evidence="7">
    <name type="scientific">Pseudomonas aeruginosa</name>
    <dbReference type="NCBI Taxonomy" id="287"/>
    <lineage>
        <taxon>Bacteria</taxon>
        <taxon>Pseudomonadati</taxon>
        <taxon>Pseudomonadota</taxon>
        <taxon>Gammaproteobacteria</taxon>
        <taxon>Pseudomonadales</taxon>
        <taxon>Pseudomonadaceae</taxon>
        <taxon>Pseudomonas</taxon>
    </lineage>
</organism>
<evidence type="ECO:0000256" key="5">
    <source>
        <dbReference type="SAM" id="Phobius"/>
    </source>
</evidence>
<dbReference type="InterPro" id="IPR010445">
    <property type="entry name" value="LapA_dom"/>
</dbReference>
<feature type="domain" description="Lipopolysaccharide assembly protein A" evidence="6">
    <location>
        <begin position="18"/>
        <end position="78"/>
    </location>
</feature>
<dbReference type="Pfam" id="PF06305">
    <property type="entry name" value="LapA_dom"/>
    <property type="match status" value="1"/>
</dbReference>
<keyword evidence="4 5" id="KW-0472">Membrane</keyword>
<reference evidence="7" key="1">
    <citation type="journal article" date="2002" name="J. Bacteriol.">
        <title>Genetic variation at the O-antigen biosynthetic locus in Pseudomonas aeruginosa.</title>
        <authorList>
            <person name="Raymond C.K."/>
            <person name="Sims E.H."/>
            <person name="Kas A."/>
            <person name="Spencer D.H."/>
            <person name="Kutyavin T.V."/>
            <person name="Ivey R.G."/>
            <person name="Zhou Y."/>
            <person name="Kaul R."/>
            <person name="Clendenning J.B."/>
            <person name="Olson M.V."/>
        </authorList>
    </citation>
    <scope>NUCLEOTIDE SEQUENCE</scope>
</reference>
<dbReference type="EMBL" id="AF498420">
    <property type="protein sequence ID" value="AAM27869.1"/>
    <property type="molecule type" value="Genomic_DNA"/>
</dbReference>
<dbReference type="GO" id="GO:0005886">
    <property type="term" value="C:plasma membrane"/>
    <property type="evidence" value="ECO:0007669"/>
    <property type="project" value="InterPro"/>
</dbReference>
<feature type="transmembrane region" description="Helical" evidence="5">
    <location>
        <begin position="35"/>
        <end position="61"/>
    </location>
</feature>
<evidence type="ECO:0000313" key="7">
    <source>
        <dbReference type="EMBL" id="AAM27869.1"/>
    </source>
</evidence>
<keyword evidence="3 5" id="KW-1133">Transmembrane helix</keyword>
<name>Q8KN60_PSEAI</name>